<gene>
    <name evidence="2" type="ORF">P8935_20185</name>
</gene>
<feature type="region of interest" description="Disordered" evidence="1">
    <location>
        <begin position="1"/>
        <end position="22"/>
    </location>
</feature>
<accession>A0AAU7DHS7</accession>
<dbReference type="AlphaFoldDB" id="A0AAU7DHS7"/>
<sequence>MQQLSNLSGWPPQGGAGAFDTRKESFVKTPESVTFRKVDRIVGTRVDLTCLFGKEVVTFRFFASNRGTAENVAEVLGRSGGQTLRDLGMLYIADNDNG</sequence>
<evidence type="ECO:0000256" key="1">
    <source>
        <dbReference type="SAM" id="MobiDB-lite"/>
    </source>
</evidence>
<reference evidence="2" key="1">
    <citation type="submission" date="2023-03" db="EMBL/GenBank/DDBJ databases">
        <title>Edaphobacter sp.</title>
        <authorList>
            <person name="Huber K.J."/>
            <person name="Papendorf J."/>
            <person name="Pilke C."/>
            <person name="Bunk B."/>
            <person name="Sproeer C."/>
            <person name="Pester M."/>
        </authorList>
    </citation>
    <scope>NUCLEOTIDE SEQUENCE</scope>
    <source>
        <strain evidence="2">DSM 110680</strain>
    </source>
</reference>
<dbReference type="RefSeq" id="WP_348262111.1">
    <property type="nucleotide sequence ID" value="NZ_CP121196.1"/>
</dbReference>
<protein>
    <submittedName>
        <fullName evidence="2">Uncharacterized protein</fullName>
    </submittedName>
</protein>
<dbReference type="EMBL" id="CP121196">
    <property type="protein sequence ID" value="XBH16881.1"/>
    <property type="molecule type" value="Genomic_DNA"/>
</dbReference>
<evidence type="ECO:0000313" key="2">
    <source>
        <dbReference type="EMBL" id="XBH16881.1"/>
    </source>
</evidence>
<organism evidence="2">
    <name type="scientific">Telmatobacter sp. DSM 110680</name>
    <dbReference type="NCBI Taxonomy" id="3036704"/>
    <lineage>
        <taxon>Bacteria</taxon>
        <taxon>Pseudomonadati</taxon>
        <taxon>Acidobacteriota</taxon>
        <taxon>Terriglobia</taxon>
        <taxon>Terriglobales</taxon>
        <taxon>Acidobacteriaceae</taxon>
        <taxon>Telmatobacter</taxon>
    </lineage>
</organism>
<proteinExistence type="predicted"/>
<name>A0AAU7DHS7_9BACT</name>